<sequence>MSSYPWKHVPGEAAPVPSRTQPVPPLDEDGLGGALADLAGFHAGIDMIRDGIRLLALDRLDREQTMNVLAALAGTEQSIVTAIGYLVERLTNPDTNPALDTLDAETAKKVQTYGEGYRHELTEDGPHQHAAEAVGLIDGI</sequence>
<dbReference type="Proteomes" id="UP001622594">
    <property type="component" value="Plasmid unnamed1"/>
</dbReference>
<evidence type="ECO:0000313" key="3">
    <source>
        <dbReference type="Proteomes" id="UP001622594"/>
    </source>
</evidence>
<accession>A0ABZ1LPD7</accession>
<feature type="region of interest" description="Disordered" evidence="1">
    <location>
        <begin position="1"/>
        <end position="28"/>
    </location>
</feature>
<dbReference type="EMBL" id="CP108189">
    <property type="protein sequence ID" value="WTR75905.1"/>
    <property type="molecule type" value="Genomic_DNA"/>
</dbReference>
<gene>
    <name evidence="2" type="ORF">OG814_42395</name>
</gene>
<proteinExistence type="predicted"/>
<organism evidence="2 3">
    <name type="scientific">Streptomyces zaomyceticus</name>
    <dbReference type="NCBI Taxonomy" id="68286"/>
    <lineage>
        <taxon>Bacteria</taxon>
        <taxon>Bacillati</taxon>
        <taxon>Actinomycetota</taxon>
        <taxon>Actinomycetes</taxon>
        <taxon>Kitasatosporales</taxon>
        <taxon>Streptomycetaceae</taxon>
        <taxon>Streptomyces</taxon>
    </lineage>
</organism>
<geneLocation type="plasmid" evidence="2 3">
    <name>unnamed1</name>
</geneLocation>
<reference evidence="2 3" key="1">
    <citation type="submission" date="2022-10" db="EMBL/GenBank/DDBJ databases">
        <title>The complete genomes of actinobacterial strains from the NBC collection.</title>
        <authorList>
            <person name="Joergensen T.S."/>
            <person name="Alvarez Arevalo M."/>
            <person name="Sterndorff E.B."/>
            <person name="Faurdal D."/>
            <person name="Vuksanovic O."/>
            <person name="Mourched A.-S."/>
            <person name="Charusanti P."/>
            <person name="Shaw S."/>
            <person name="Blin K."/>
            <person name="Weber T."/>
        </authorList>
    </citation>
    <scope>NUCLEOTIDE SEQUENCE [LARGE SCALE GENOMIC DNA]</scope>
    <source>
        <strain evidence="2 3">NBC_00123</strain>
        <plasmid evidence="2 3">unnamed1</plasmid>
    </source>
</reference>
<name>A0ABZ1LPD7_9ACTN</name>
<keyword evidence="2" id="KW-0614">Plasmid</keyword>
<evidence type="ECO:0000256" key="1">
    <source>
        <dbReference type="SAM" id="MobiDB-lite"/>
    </source>
</evidence>
<dbReference type="RefSeq" id="WP_327166785.1">
    <property type="nucleotide sequence ID" value="NZ_CP108189.1"/>
</dbReference>
<protein>
    <submittedName>
        <fullName evidence="2">Uncharacterized protein</fullName>
    </submittedName>
</protein>
<evidence type="ECO:0000313" key="2">
    <source>
        <dbReference type="EMBL" id="WTR75905.1"/>
    </source>
</evidence>
<keyword evidence="3" id="KW-1185">Reference proteome</keyword>